<comment type="similarity">
    <text evidence="4">Belongs to the HepT RNase toxin family.</text>
</comment>
<name>A0A1H0JGB2_9BACI</name>
<evidence type="ECO:0000256" key="1">
    <source>
        <dbReference type="ARBA" id="ARBA00022649"/>
    </source>
</evidence>
<dbReference type="GO" id="GO:0110001">
    <property type="term" value="C:toxin-antitoxin complex"/>
    <property type="evidence" value="ECO:0007669"/>
    <property type="project" value="InterPro"/>
</dbReference>
<dbReference type="Pfam" id="PF01934">
    <property type="entry name" value="HepT-like"/>
    <property type="match status" value="1"/>
</dbReference>
<evidence type="ECO:0000313" key="5">
    <source>
        <dbReference type="EMBL" id="SDO42391.1"/>
    </source>
</evidence>
<proteinExistence type="inferred from homology"/>
<gene>
    <name evidence="5" type="ORF">SAMN04488053_11366</name>
</gene>
<evidence type="ECO:0000256" key="4">
    <source>
        <dbReference type="ARBA" id="ARBA00024207"/>
    </source>
</evidence>
<evidence type="ECO:0000256" key="2">
    <source>
        <dbReference type="ARBA" id="ARBA00022722"/>
    </source>
</evidence>
<dbReference type="InterPro" id="IPR008201">
    <property type="entry name" value="HepT-like"/>
</dbReference>
<dbReference type="EMBL" id="FNIL01000013">
    <property type="protein sequence ID" value="SDO42391.1"/>
    <property type="molecule type" value="Genomic_DNA"/>
</dbReference>
<dbReference type="STRING" id="745820.SAMN04488053_11366"/>
<sequence>MYFVDRTLIEERLSYIERLLNNIEMSSDKSDCISVLAQERIFHMLIEAMMDVGNQMIDGFIMRDPGSFEDIVAILVDEKVITASEGSQLEKLLPLRKELLRNYTSYNYQELTAAYAENVKAVQSFPKRIREYLANELGPVSAFLPEQEEGKE</sequence>
<evidence type="ECO:0000256" key="3">
    <source>
        <dbReference type="ARBA" id="ARBA00022801"/>
    </source>
</evidence>
<dbReference type="RefSeq" id="WP_090843874.1">
    <property type="nucleotide sequence ID" value="NZ_FNIL01000013.1"/>
</dbReference>
<protein>
    <submittedName>
        <fullName evidence="5">Uncharacterized conserved protein YutE, UPF0331/DUF86 family</fullName>
    </submittedName>
</protein>
<reference evidence="6" key="1">
    <citation type="submission" date="2016-10" db="EMBL/GenBank/DDBJ databases">
        <authorList>
            <person name="Varghese N."/>
            <person name="Submissions S."/>
        </authorList>
    </citation>
    <scope>NUCLEOTIDE SEQUENCE [LARGE SCALE GENOMIC DNA]</scope>
    <source>
        <strain evidence="6">CGMCC 1.10369</strain>
    </source>
</reference>
<dbReference type="GO" id="GO:0004540">
    <property type="term" value="F:RNA nuclease activity"/>
    <property type="evidence" value="ECO:0007669"/>
    <property type="project" value="InterPro"/>
</dbReference>
<accession>A0A1H0JGB2</accession>
<dbReference type="OrthoDB" id="2375467at2"/>
<dbReference type="Gene3D" id="1.20.120.580">
    <property type="entry name" value="bsu32300-like"/>
    <property type="match status" value="1"/>
</dbReference>
<keyword evidence="1" id="KW-1277">Toxin-antitoxin system</keyword>
<evidence type="ECO:0000313" key="6">
    <source>
        <dbReference type="Proteomes" id="UP000198778"/>
    </source>
</evidence>
<keyword evidence="3" id="KW-0378">Hydrolase</keyword>
<organism evidence="5 6">
    <name type="scientific">Alkalicoccus daliensis</name>
    <dbReference type="NCBI Taxonomy" id="745820"/>
    <lineage>
        <taxon>Bacteria</taxon>
        <taxon>Bacillati</taxon>
        <taxon>Bacillota</taxon>
        <taxon>Bacilli</taxon>
        <taxon>Bacillales</taxon>
        <taxon>Bacillaceae</taxon>
        <taxon>Alkalicoccus</taxon>
    </lineage>
</organism>
<keyword evidence="6" id="KW-1185">Reference proteome</keyword>
<dbReference type="Proteomes" id="UP000198778">
    <property type="component" value="Unassembled WGS sequence"/>
</dbReference>
<keyword evidence="2" id="KW-0540">Nuclease</keyword>
<dbReference type="InterPro" id="IPR037038">
    <property type="entry name" value="HepT-like_sf"/>
</dbReference>
<dbReference type="AlphaFoldDB" id="A0A1H0JGB2"/>
<dbReference type="GO" id="GO:0016787">
    <property type="term" value="F:hydrolase activity"/>
    <property type="evidence" value="ECO:0007669"/>
    <property type="project" value="UniProtKB-KW"/>
</dbReference>
<dbReference type="PANTHER" id="PTHR33397:SF5">
    <property type="entry name" value="RNASE YUTE-RELATED"/>
    <property type="match status" value="1"/>
</dbReference>
<dbReference type="PANTHER" id="PTHR33397">
    <property type="entry name" value="UPF0331 PROTEIN YUTE"/>
    <property type="match status" value="1"/>
</dbReference>
<dbReference type="InterPro" id="IPR052379">
    <property type="entry name" value="Type_VII_TA_RNase"/>
</dbReference>